<dbReference type="AlphaFoldDB" id="D9QF91"/>
<dbReference type="KEGG" id="bsb:Bresu_1264"/>
<accession>D9QF91</accession>
<dbReference type="BioCyc" id="BSUB633149:G1GM8-1260-MONOMER"/>
<dbReference type="InParanoid" id="D9QF91"/>
<dbReference type="EMBL" id="CP002102">
    <property type="protein sequence ID" value="ADL00576.1"/>
    <property type="molecule type" value="Genomic_DNA"/>
</dbReference>
<protein>
    <recommendedName>
        <fullName evidence="3">Gene transfer agent family protein</fullName>
    </recommendedName>
</protein>
<name>D9QF91_BRESC</name>
<dbReference type="RefSeq" id="WP_013268679.1">
    <property type="nucleotide sequence ID" value="NC_014375.1"/>
</dbReference>
<dbReference type="Proteomes" id="UP000002696">
    <property type="component" value="Chromosome"/>
</dbReference>
<dbReference type="Pfam" id="PF11836">
    <property type="entry name" value="Phage_TAC_11"/>
    <property type="match status" value="1"/>
</dbReference>
<evidence type="ECO:0000313" key="2">
    <source>
        <dbReference type="Proteomes" id="UP000002696"/>
    </source>
</evidence>
<organism evidence="1 2">
    <name type="scientific">Brevundimonas subvibrioides (strain ATCC 15264 / DSM 4735 / LMG 14903 / NBRC 16000 / CB 81)</name>
    <name type="common">Caulobacter subvibrioides</name>
    <dbReference type="NCBI Taxonomy" id="633149"/>
    <lineage>
        <taxon>Bacteria</taxon>
        <taxon>Pseudomonadati</taxon>
        <taxon>Pseudomonadota</taxon>
        <taxon>Alphaproteobacteria</taxon>
        <taxon>Caulobacterales</taxon>
        <taxon>Caulobacteraceae</taxon>
        <taxon>Brevundimonas</taxon>
    </lineage>
</organism>
<proteinExistence type="predicted"/>
<gene>
    <name evidence="1" type="ordered locus">Bresu_1264</name>
</gene>
<evidence type="ECO:0008006" key="3">
    <source>
        <dbReference type="Google" id="ProtNLM"/>
    </source>
</evidence>
<dbReference type="eggNOG" id="ENOG5032K3T">
    <property type="taxonomic scope" value="Bacteria"/>
</dbReference>
<dbReference type="STRING" id="633149.Bresu_1264"/>
<dbReference type="HOGENOM" id="CLU_164764_0_1_5"/>
<evidence type="ECO:0000313" key="1">
    <source>
        <dbReference type="EMBL" id="ADL00576.1"/>
    </source>
</evidence>
<keyword evidence="2" id="KW-1185">Reference proteome</keyword>
<reference evidence="2" key="1">
    <citation type="journal article" date="2011" name="J. Bacteriol.">
        <title>Genome sequences of eight morphologically diverse alphaproteobacteria.</title>
        <authorList>
            <consortium name="US DOE Joint Genome Institute"/>
            <person name="Brown P.J."/>
            <person name="Kysela D.T."/>
            <person name="Buechlein A."/>
            <person name="Hemmerich C."/>
            <person name="Brun Y.V."/>
        </authorList>
    </citation>
    <scope>NUCLEOTIDE SEQUENCE [LARGE SCALE GENOMIC DNA]</scope>
    <source>
        <strain evidence="2">ATCC 15264 / DSM 4735 / LMG 14903 / NBRC 16000 / CB 81</strain>
    </source>
</reference>
<sequence>MPERRIGCNAARGEAVAVLAGEPRRLCLTLGALAEIETALGAAGIEALGARMRTLSAGDLMAVLAALLRGGGEGRFARALDGAAVSPVDAAEAVAAAFVASADG</sequence>
<dbReference type="InterPro" id="IPR021791">
    <property type="entry name" value="Phage_TAC_11"/>
</dbReference>